<protein>
    <submittedName>
        <fullName evidence="4">SPK domain-containing protein</fullName>
    </submittedName>
</protein>
<proteinExistence type="predicted"/>
<sequence length="244" mass="26756">MGVSCFEKPKSQGLIGIKSLAGEFKMLTNVTEEVDTIIEPECTENATLDNAVRITEYIANDGHLTLKGTHVTNTIHLKIRVLFVSANQKFISGKDAEILRHLVQTCATINSPTPLSTLAREFLETIGSSSNLHSIIHRLREDALVEVDDENRITKYEANDGTSTAPTSPILAGASQNQRLLINQHPPLLTSTPGPIRQSTRRTRQMSGAGSGRTGAVPREDMALRSNTYLRHHEQATAKFCESL</sequence>
<dbReference type="Proteomes" id="UP000095282">
    <property type="component" value="Unplaced"/>
</dbReference>
<organism evidence="3 4">
    <name type="scientific">Caenorhabditis tropicalis</name>
    <dbReference type="NCBI Taxonomy" id="1561998"/>
    <lineage>
        <taxon>Eukaryota</taxon>
        <taxon>Metazoa</taxon>
        <taxon>Ecdysozoa</taxon>
        <taxon>Nematoda</taxon>
        <taxon>Chromadorea</taxon>
        <taxon>Rhabditida</taxon>
        <taxon>Rhabditina</taxon>
        <taxon>Rhabditomorpha</taxon>
        <taxon>Rhabditoidea</taxon>
        <taxon>Rhabditidae</taxon>
        <taxon>Peloderinae</taxon>
        <taxon>Caenorhabditis</taxon>
    </lineage>
</organism>
<dbReference type="Pfam" id="PF04435">
    <property type="entry name" value="SPK"/>
    <property type="match status" value="1"/>
</dbReference>
<name>A0A1I7T347_9PELO</name>
<dbReference type="AlphaFoldDB" id="A0A1I7T347"/>
<accession>A0A1I7T347</accession>
<evidence type="ECO:0000256" key="1">
    <source>
        <dbReference type="SAM" id="MobiDB-lite"/>
    </source>
</evidence>
<feature type="domain" description="SPK" evidence="2">
    <location>
        <begin position="136"/>
        <end position="162"/>
    </location>
</feature>
<evidence type="ECO:0000259" key="2">
    <source>
        <dbReference type="Pfam" id="PF04435"/>
    </source>
</evidence>
<dbReference type="WBParaSite" id="Csp11.Scaffold486.g1966.t1">
    <property type="protein sequence ID" value="Csp11.Scaffold486.g1966.t1"/>
    <property type="gene ID" value="Csp11.Scaffold486.g1966"/>
</dbReference>
<dbReference type="InterPro" id="IPR006570">
    <property type="entry name" value="SPK_dom"/>
</dbReference>
<feature type="region of interest" description="Disordered" evidence="1">
    <location>
        <begin position="185"/>
        <end position="221"/>
    </location>
</feature>
<evidence type="ECO:0000313" key="3">
    <source>
        <dbReference type="Proteomes" id="UP000095282"/>
    </source>
</evidence>
<evidence type="ECO:0000313" key="4">
    <source>
        <dbReference type="WBParaSite" id="Csp11.Scaffold486.g1966.t1"/>
    </source>
</evidence>
<reference evidence="4" key="1">
    <citation type="submission" date="2016-11" db="UniProtKB">
        <authorList>
            <consortium name="WormBaseParasite"/>
        </authorList>
    </citation>
    <scope>IDENTIFICATION</scope>
</reference>
<keyword evidence="3" id="KW-1185">Reference proteome</keyword>